<evidence type="ECO:0000256" key="2">
    <source>
        <dbReference type="SAM" id="SignalP"/>
    </source>
</evidence>
<keyword evidence="2" id="KW-0732">Signal</keyword>
<dbReference type="Proteomes" id="UP000586305">
    <property type="component" value="Unassembled WGS sequence"/>
</dbReference>
<keyword evidence="4" id="KW-1185">Reference proteome</keyword>
<name>A0A849VBP5_9GAMM</name>
<accession>A0A849VBP5</accession>
<evidence type="ECO:0000313" key="3">
    <source>
        <dbReference type="EMBL" id="NOU50706.1"/>
    </source>
</evidence>
<organism evidence="3 4">
    <name type="scientific">Pseudoalteromonas caenipelagi</name>
    <dbReference type="NCBI Taxonomy" id="2726988"/>
    <lineage>
        <taxon>Bacteria</taxon>
        <taxon>Pseudomonadati</taxon>
        <taxon>Pseudomonadota</taxon>
        <taxon>Gammaproteobacteria</taxon>
        <taxon>Alteromonadales</taxon>
        <taxon>Pseudoalteromonadaceae</taxon>
        <taxon>Pseudoalteromonas</taxon>
    </lineage>
</organism>
<dbReference type="EMBL" id="JABBPG010000003">
    <property type="protein sequence ID" value="NOU50706.1"/>
    <property type="molecule type" value="Genomic_DNA"/>
</dbReference>
<feature type="chain" id="PRO_5032741294" evidence="2">
    <location>
        <begin position="23"/>
        <end position="87"/>
    </location>
</feature>
<feature type="region of interest" description="Disordered" evidence="1">
    <location>
        <begin position="66"/>
        <end position="87"/>
    </location>
</feature>
<gene>
    <name evidence="3" type="ORF">HG263_09175</name>
</gene>
<evidence type="ECO:0000313" key="4">
    <source>
        <dbReference type="Proteomes" id="UP000586305"/>
    </source>
</evidence>
<comment type="caution">
    <text evidence="3">The sequence shown here is derived from an EMBL/GenBank/DDBJ whole genome shotgun (WGS) entry which is preliminary data.</text>
</comment>
<dbReference type="RefSeq" id="WP_171625785.1">
    <property type="nucleotide sequence ID" value="NZ_JABBPG010000003.1"/>
</dbReference>
<sequence>MKTFTKLTAIALLCGASVSTQANELTTDITSELSNIISNAIANSISSSIDEITTTTLESMKISTDFSSEQATVTKEQTPNEVANHGE</sequence>
<feature type="compositionally biased region" description="Polar residues" evidence="1">
    <location>
        <begin position="66"/>
        <end position="81"/>
    </location>
</feature>
<protein>
    <submittedName>
        <fullName evidence="3">Uncharacterized protein</fullName>
    </submittedName>
</protein>
<reference evidence="3 4" key="1">
    <citation type="submission" date="2020-04" db="EMBL/GenBank/DDBJ databases">
        <title>Pseudoalteromonas caenipelagi sp. nov., isolated from a tidal flat.</title>
        <authorList>
            <person name="Park S."/>
            <person name="Yoon J.-H."/>
        </authorList>
    </citation>
    <scope>NUCLEOTIDE SEQUENCE [LARGE SCALE GENOMIC DNA]</scope>
    <source>
        <strain evidence="3 4">JBTF-M23</strain>
    </source>
</reference>
<dbReference type="AlphaFoldDB" id="A0A849VBP5"/>
<proteinExistence type="predicted"/>
<evidence type="ECO:0000256" key="1">
    <source>
        <dbReference type="SAM" id="MobiDB-lite"/>
    </source>
</evidence>
<feature type="signal peptide" evidence="2">
    <location>
        <begin position="1"/>
        <end position="22"/>
    </location>
</feature>